<dbReference type="PROSITE" id="PS50980">
    <property type="entry name" value="COA_CT_NTER"/>
    <property type="match status" value="1"/>
</dbReference>
<dbReference type="GO" id="GO:0005524">
    <property type="term" value="F:ATP binding"/>
    <property type="evidence" value="ECO:0007669"/>
    <property type="project" value="UniProtKB-KW"/>
</dbReference>
<dbReference type="GO" id="GO:0016743">
    <property type="term" value="F:carboxyl- or carbamoyltransferase activity"/>
    <property type="evidence" value="ECO:0007669"/>
    <property type="project" value="UniProtKB-UniRule"/>
</dbReference>
<dbReference type="PANTHER" id="PTHR42995">
    <property type="entry name" value="ACETYL-COENZYME A CARBOXYLASE CARBOXYL TRANSFERASE SUBUNIT BETA, CHLOROPLASTIC"/>
    <property type="match status" value="1"/>
</dbReference>
<evidence type="ECO:0000256" key="3">
    <source>
        <dbReference type="HAMAP-Rule" id="MF_01395"/>
    </source>
</evidence>
<dbReference type="EMBL" id="KC631634">
    <property type="protein sequence ID" value="AGL10866.1"/>
    <property type="molecule type" value="Genomic_DNA"/>
</dbReference>
<keyword evidence="3" id="KW-0276">Fatty acid metabolism</keyword>
<dbReference type="GO" id="GO:2001295">
    <property type="term" value="P:malonyl-CoA biosynthetic process"/>
    <property type="evidence" value="ECO:0007669"/>
    <property type="project" value="UniProtKB-UniRule"/>
</dbReference>
<dbReference type="HAMAP" id="MF_01395">
    <property type="entry name" value="AcetylCoA_CT_beta"/>
    <property type="match status" value="1"/>
</dbReference>
<dbReference type="InterPro" id="IPR034733">
    <property type="entry name" value="AcCoA_carboxyl_beta"/>
</dbReference>
<feature type="binding site" evidence="3">
    <location>
        <position position="34"/>
    </location>
    <ligand>
        <name>Zn(2+)</name>
        <dbReference type="ChEBI" id="CHEBI:29105"/>
    </ligand>
</feature>
<dbReference type="InterPro" id="IPR029045">
    <property type="entry name" value="ClpP/crotonase-like_dom_sf"/>
</dbReference>
<sequence>MSIFSWIEDEKNLKLLNAPKSGHRPGDLSLWIRCENCGVILYIKHLQQNKRVCFGCNYHLQMNSIERIERFIDAGTWRPINETLSSCDPLKFKDQKKYSERLKESQEQTGLQDAIQTGTGFIEGIPIAVGIMDFTFMGGSMGSVVGEKITRLIEYATAQGLTLIIFCASGGARMQEGILSLMQMAKISAALNAHQNTAKLLYIPILTSPTTGGVTASFAMLGDLIFAEPRALIGFAGRRVIEQTLQEQLPKDFQTAEYLLHHGLIDLIVSRFFIKQAIAETIILYQQAPTKELGLLAFKERHRLTISQEEQLRRLVENSSNLNFSGLMKSFFHLVTGKKEEKTGLLKLKPLPFSKAFKKVPKVNKYKRVKFLIPKTPKSDIIDV</sequence>
<comment type="cofactor">
    <cofactor evidence="3">
        <name>Zn(2+)</name>
        <dbReference type="ChEBI" id="CHEBI:29105"/>
    </cofactor>
    <text evidence="3">Binds 1 zinc ion per subunit.</text>
</comment>
<comment type="subcellular location">
    <subcellularLocation>
        <location evidence="3">Plastid</location>
        <location evidence="3">Chloroplast stroma</location>
    </subcellularLocation>
</comment>
<dbReference type="EC" id="2.1.3.15" evidence="3"/>
<comment type="subunit">
    <text evidence="1">Acetyl-CoA carboxylase is a heterohexamer composed of biotin carboxyl carrier protein, biotin carboxylase and 2 subunits each of ACCase subunit alpha and ACCase plastid-coded subunit beta (accD).</text>
</comment>
<keyword evidence="3" id="KW-0862">Zinc</keyword>
<dbReference type="GO" id="GO:0008270">
    <property type="term" value="F:zinc ion binding"/>
    <property type="evidence" value="ECO:0007669"/>
    <property type="project" value="UniProtKB-UniRule"/>
</dbReference>
<dbReference type="InterPro" id="IPR000438">
    <property type="entry name" value="Acetyl_CoA_COase_Trfase_b_su"/>
</dbReference>
<dbReference type="GO" id="GO:0006633">
    <property type="term" value="P:fatty acid biosynthetic process"/>
    <property type="evidence" value="ECO:0007669"/>
    <property type="project" value="UniProtKB-KW"/>
</dbReference>
<keyword evidence="3" id="KW-0443">Lipid metabolism</keyword>
<dbReference type="RefSeq" id="YP_009019331.1">
    <property type="nucleotide sequence ID" value="NC_023775.1"/>
</dbReference>
<dbReference type="PRINTS" id="PR01070">
    <property type="entry name" value="ACCCTRFRASEB"/>
</dbReference>
<keyword evidence="5" id="KW-0150">Chloroplast</keyword>
<dbReference type="PANTHER" id="PTHR42995:SF5">
    <property type="entry name" value="ACETYL-COENZYME A CARBOXYLASE CARBOXYL TRANSFERASE SUBUNIT BETA, CHLOROPLASTIC"/>
    <property type="match status" value="1"/>
</dbReference>
<gene>
    <name evidence="3 5" type="primary">accD</name>
    <name evidence="7" type="synonym">accT</name>
    <name evidence="7" type="ORF">BW920_0023</name>
    <name evidence="6" type="ORF">ChprCp063</name>
</gene>
<keyword evidence="5" id="KW-0934">Plastid</keyword>
<dbReference type="NCBIfam" id="TIGR00515">
    <property type="entry name" value="accD"/>
    <property type="match status" value="1"/>
</dbReference>
<keyword evidence="3" id="KW-0479">Metal-binding</keyword>
<dbReference type="GO" id="GO:0009317">
    <property type="term" value="C:acetyl-CoA carboxylase complex"/>
    <property type="evidence" value="ECO:0007669"/>
    <property type="project" value="InterPro"/>
</dbReference>
<evidence type="ECO:0000256" key="2">
    <source>
        <dbReference type="ARBA" id="ARBA00022679"/>
    </source>
</evidence>
<feature type="binding site" evidence="3">
    <location>
        <position position="37"/>
    </location>
    <ligand>
        <name>Zn(2+)</name>
        <dbReference type="ChEBI" id="CHEBI:29105"/>
    </ligand>
</feature>
<dbReference type="UniPathway" id="UPA00655">
    <property type="reaction ID" value="UER00711"/>
</dbReference>
<comment type="pathway">
    <text evidence="3">Lipid metabolism; malonyl-CoA biosynthesis; malonyl-CoA from acetyl-CoA: step 1/1.</text>
</comment>
<dbReference type="Gene3D" id="3.90.226.10">
    <property type="entry name" value="2-enoyl-CoA Hydratase, Chain A, domain 1"/>
    <property type="match status" value="1"/>
</dbReference>
<reference evidence="5" key="1">
    <citation type="submission" date="2013-02" db="EMBL/GenBank/DDBJ databases">
        <title>Chloroplast Sequencing of Green Alga Chlorella protothecoides and Comparative Analyses with C. variabilis and C. vulgaris.</title>
        <authorList>
            <person name="Park S.-H."/>
            <person name="Starkenburg S."/>
            <person name="Kyndt J."/>
            <person name="Angelova A."/>
            <person name="Chertkov O."/>
            <person name="Shen X."/>
            <person name="Brown J.K."/>
        </authorList>
    </citation>
    <scope>NUCLEOTIDE SEQUENCE</scope>
</reference>
<dbReference type="SMR" id="A0A023HHZ0"/>
<reference evidence="7" key="3">
    <citation type="submission" date="2017-02" db="EMBL/GenBank/DDBJ databases">
        <title>Whole genome sequencing of photosynthetic microalga Auxenochlorella protothecoides UTEX 2341.</title>
        <authorList>
            <person name="Patelou M."/>
            <person name="Skliros D."/>
            <person name="Kalliampakou K.I."/>
            <person name="Ioannidis N.E."/>
            <person name="Papazi A."/>
            <person name="Katharios P."/>
            <person name="Kotzabasis K."/>
            <person name="Flemetakis E."/>
        </authorList>
    </citation>
    <scope>NUCLEOTIDE SEQUENCE</scope>
    <source>
        <strain evidence="7">UTEX 2341</strain>
    </source>
</reference>
<evidence type="ECO:0000256" key="1">
    <source>
        <dbReference type="ARBA" id="ARBA00011842"/>
    </source>
</evidence>
<evidence type="ECO:0000259" key="4">
    <source>
        <dbReference type="PROSITE" id="PS50980"/>
    </source>
</evidence>
<dbReference type="GeneID" id="18667144"/>
<evidence type="ECO:0000313" key="7">
    <source>
        <dbReference type="EMBL" id="ARU77448.1"/>
    </source>
</evidence>
<dbReference type="SUPFAM" id="SSF52096">
    <property type="entry name" value="ClpP/crotonase"/>
    <property type="match status" value="1"/>
</dbReference>
<dbReference type="Pfam" id="PF01039">
    <property type="entry name" value="Carboxyl_trans"/>
    <property type="match status" value="1"/>
</dbReference>
<name>A0A023HHZ0_AUXPR</name>
<dbReference type="EMBL" id="KC843975">
    <property type="protein sequence ID" value="AGN72508.1"/>
    <property type="molecule type" value="Genomic_DNA"/>
</dbReference>
<evidence type="ECO:0000313" key="5">
    <source>
        <dbReference type="EMBL" id="AGL10866.1"/>
    </source>
</evidence>
<keyword evidence="2 3" id="KW-0808">Transferase</keyword>
<keyword evidence="3" id="KW-0275">Fatty acid biosynthesis</keyword>
<keyword evidence="3" id="KW-0444">Lipid biosynthesis</keyword>
<comment type="function">
    <text evidence="3">Component of the acetyl coenzyme A carboxylase (ACC) complex. Biotin carboxylase (BC) catalyzes the carboxylation of biotin on its carrier protein (BCCP) and then the CO(2) group is transferred by the transcarboxylase to acetyl-CoA to form malonyl-CoA.</text>
</comment>
<comment type="similarity">
    <text evidence="3">Belongs to the AccD/PCCB family.</text>
</comment>
<keyword evidence="3" id="KW-0863">Zinc-finger</keyword>
<accession>A0A023HHZ0</accession>
<dbReference type="InterPro" id="IPR011762">
    <property type="entry name" value="COA_CT_N"/>
</dbReference>
<proteinExistence type="inferred from homology"/>
<feature type="binding site" evidence="3">
    <location>
        <position position="56"/>
    </location>
    <ligand>
        <name>Zn(2+)</name>
        <dbReference type="ChEBI" id="CHEBI:29105"/>
    </ligand>
</feature>
<evidence type="ECO:0000313" key="6">
    <source>
        <dbReference type="EMBL" id="AGN72508.1"/>
    </source>
</evidence>
<reference evidence="6" key="2">
    <citation type="submission" date="2013-03" db="EMBL/GenBank/DDBJ databases">
        <title>Organelle genomes of microalga Chlorella protothecoides reveal evolution from autotroph to heterotroph.</title>
        <authorList>
            <person name="Yan D."/>
            <person name="Wang Y."/>
            <person name="Shen Y."/>
            <person name="Gong J."/>
            <person name="Gao C."/>
            <person name="Jiang H."/>
            <person name="Dai J."/>
            <person name="Wu Q."/>
        </authorList>
    </citation>
    <scope>NUCLEOTIDE SEQUENCE</scope>
</reference>
<organism evidence="5">
    <name type="scientific">Auxenochlorella protothecoides</name>
    <name type="common">Green microalga</name>
    <name type="synonym">Chlorella protothecoides</name>
    <dbReference type="NCBI Taxonomy" id="3075"/>
    <lineage>
        <taxon>Eukaryota</taxon>
        <taxon>Viridiplantae</taxon>
        <taxon>Chlorophyta</taxon>
        <taxon>core chlorophytes</taxon>
        <taxon>Trebouxiophyceae</taxon>
        <taxon>Chlorellales</taxon>
        <taxon>Chlorellaceae</taxon>
        <taxon>Auxenochlorella</taxon>
    </lineage>
</organism>
<feature type="domain" description="CoA carboxyltransferase N-terminal" evidence="4">
    <location>
        <begin position="30"/>
        <end position="300"/>
    </location>
</feature>
<comment type="catalytic activity">
    <reaction evidence="3">
        <text>N(6)-carboxybiotinyl-L-lysyl-[protein] + acetyl-CoA = N(6)-biotinyl-L-lysyl-[protein] + malonyl-CoA</text>
        <dbReference type="Rhea" id="RHEA:54728"/>
        <dbReference type="Rhea" id="RHEA-COMP:10505"/>
        <dbReference type="Rhea" id="RHEA-COMP:10506"/>
        <dbReference type="ChEBI" id="CHEBI:57288"/>
        <dbReference type="ChEBI" id="CHEBI:57384"/>
        <dbReference type="ChEBI" id="CHEBI:83144"/>
        <dbReference type="ChEBI" id="CHEBI:83145"/>
        <dbReference type="EC" id="2.1.3.15"/>
    </reaction>
</comment>
<geneLocation type="chloroplast" evidence="5"/>
<dbReference type="KEGG" id="apro:CP73_p059"/>
<keyword evidence="3" id="KW-0547">Nucleotide-binding</keyword>
<feature type="binding site" evidence="3">
    <location>
        <position position="53"/>
    </location>
    <ligand>
        <name>Zn(2+)</name>
        <dbReference type="ChEBI" id="CHEBI:29105"/>
    </ligand>
</feature>
<dbReference type="AlphaFoldDB" id="A0A023HHZ0"/>
<keyword evidence="3" id="KW-0067">ATP-binding</keyword>
<feature type="zinc finger region" description="C4-type" evidence="3">
    <location>
        <begin position="34"/>
        <end position="56"/>
    </location>
</feature>
<dbReference type="EMBL" id="KY613608">
    <property type="protein sequence ID" value="ARU77448.1"/>
    <property type="molecule type" value="Genomic_DNA"/>
</dbReference>
<dbReference type="GO" id="GO:0009570">
    <property type="term" value="C:chloroplast stroma"/>
    <property type="evidence" value="ECO:0007669"/>
    <property type="project" value="UniProtKB-SubCell"/>
</dbReference>
<dbReference type="GO" id="GO:0003989">
    <property type="term" value="F:acetyl-CoA carboxylase activity"/>
    <property type="evidence" value="ECO:0007669"/>
    <property type="project" value="InterPro"/>
</dbReference>
<comment type="subunit">
    <text evidence="3">Acetyl-CoA carboxylase is a heterohexamer composed of biotin carboxyl carrier protein, biotin carboxylase and two subunits each of ACCase subunit alpha and ACCase plastid-coded subunit beta (accD).</text>
</comment>
<protein>
    <recommendedName>
        <fullName evidence="3">Acetyl-coenzyme A carboxylase carboxyl transferase subunit beta, chloroplastic</fullName>
        <shortName evidence="3">ACCase subunit beta</shortName>
        <shortName evidence="3">Acetyl-CoA carboxylase carboxyltransferase subunit beta</shortName>
        <ecNumber evidence="3">2.1.3.15</ecNumber>
    </recommendedName>
</protein>